<dbReference type="SUPFAM" id="SSF52266">
    <property type="entry name" value="SGNH hydrolase"/>
    <property type="match status" value="1"/>
</dbReference>
<dbReference type="InterPro" id="IPR005181">
    <property type="entry name" value="SASA"/>
</dbReference>
<evidence type="ECO:0000313" key="3">
    <source>
        <dbReference type="EMBL" id="PQJ29561.1"/>
    </source>
</evidence>
<evidence type="ECO:0000256" key="1">
    <source>
        <dbReference type="ARBA" id="ARBA00022801"/>
    </source>
</evidence>
<keyword evidence="1" id="KW-0378">Hydrolase</keyword>
<dbReference type="Pfam" id="PF03629">
    <property type="entry name" value="SASA"/>
    <property type="match status" value="1"/>
</dbReference>
<dbReference type="EMBL" id="MQWA01000001">
    <property type="protein sequence ID" value="PQJ29561.1"/>
    <property type="molecule type" value="Genomic_DNA"/>
</dbReference>
<reference evidence="3 4" key="1">
    <citation type="submission" date="2016-12" db="EMBL/GenBank/DDBJ databases">
        <title>Study of bacterial adaptation to deep sea.</title>
        <authorList>
            <person name="Song J."/>
            <person name="Yoshizawa S."/>
            <person name="Kogure K."/>
        </authorList>
    </citation>
    <scope>NUCLEOTIDE SEQUENCE [LARGE SCALE GENOMIC DNA]</scope>
    <source>
        <strain evidence="3 4">SAORIC-165</strain>
    </source>
</reference>
<keyword evidence="4" id="KW-1185">Reference proteome</keyword>
<sequence length="128" mass="14307">MKGVLWQQDNGVSQTPETHLETLTNFVVKLRSDFADTSLPFVTGQLHDSPKINAEIVKLPQTIHGTAYASSQGLTTADCTHFDSRSQLLLGERYAEQMIQLQQKRYAASPLWPRPTSSSSIPTSMPWF</sequence>
<protein>
    <recommendedName>
        <fullName evidence="2">Sialate O-acetylesterase domain-containing protein</fullName>
    </recommendedName>
</protein>
<gene>
    <name evidence="3" type="ORF">BSZ32_14385</name>
</gene>
<dbReference type="InterPro" id="IPR036514">
    <property type="entry name" value="SGNH_hydro_sf"/>
</dbReference>
<proteinExistence type="predicted"/>
<evidence type="ECO:0000259" key="2">
    <source>
        <dbReference type="Pfam" id="PF03629"/>
    </source>
</evidence>
<dbReference type="Gene3D" id="3.40.50.1110">
    <property type="entry name" value="SGNH hydrolase"/>
    <property type="match status" value="1"/>
</dbReference>
<accession>A0A2S7U554</accession>
<dbReference type="AlphaFoldDB" id="A0A2S7U554"/>
<comment type="caution">
    <text evidence="3">The sequence shown here is derived from an EMBL/GenBank/DDBJ whole genome shotgun (WGS) entry which is preliminary data.</text>
</comment>
<dbReference type="Proteomes" id="UP000239907">
    <property type="component" value="Unassembled WGS sequence"/>
</dbReference>
<name>A0A2S7U554_9BACT</name>
<organism evidence="3 4">
    <name type="scientific">Rubritalea profundi</name>
    <dbReference type="NCBI Taxonomy" id="1658618"/>
    <lineage>
        <taxon>Bacteria</taxon>
        <taxon>Pseudomonadati</taxon>
        <taxon>Verrucomicrobiota</taxon>
        <taxon>Verrucomicrobiia</taxon>
        <taxon>Verrucomicrobiales</taxon>
        <taxon>Rubritaleaceae</taxon>
        <taxon>Rubritalea</taxon>
    </lineage>
</organism>
<feature type="domain" description="Sialate O-acetylesterase" evidence="2">
    <location>
        <begin position="1"/>
        <end position="100"/>
    </location>
</feature>
<dbReference type="GO" id="GO:0016788">
    <property type="term" value="F:hydrolase activity, acting on ester bonds"/>
    <property type="evidence" value="ECO:0007669"/>
    <property type="project" value="UniProtKB-ARBA"/>
</dbReference>
<evidence type="ECO:0000313" key="4">
    <source>
        <dbReference type="Proteomes" id="UP000239907"/>
    </source>
</evidence>